<dbReference type="CDD" id="cd01948">
    <property type="entry name" value="EAL"/>
    <property type="match status" value="1"/>
</dbReference>
<dbReference type="InterPro" id="IPR000160">
    <property type="entry name" value="GGDEF_dom"/>
</dbReference>
<dbReference type="Gene3D" id="6.20.270.20">
    <property type="entry name" value="LapD/MoxY periplasmic domain"/>
    <property type="match status" value="1"/>
</dbReference>
<protein>
    <recommendedName>
        <fullName evidence="5">Membrane bound c-di-GMP receptor LapD</fullName>
    </recommendedName>
</protein>
<dbReference type="GO" id="GO:0016020">
    <property type="term" value="C:membrane"/>
    <property type="evidence" value="ECO:0007669"/>
    <property type="project" value="InterPro"/>
</dbReference>
<dbReference type="SUPFAM" id="SSF141868">
    <property type="entry name" value="EAL domain-like"/>
    <property type="match status" value="1"/>
</dbReference>
<dbReference type="PATRIC" id="fig|1265313.6.peg.1431"/>
<evidence type="ECO:0000313" key="3">
    <source>
        <dbReference type="EMBL" id="KGE03942.1"/>
    </source>
</evidence>
<dbReference type="Pfam" id="PF00990">
    <property type="entry name" value="GGDEF"/>
    <property type="match status" value="1"/>
</dbReference>
<dbReference type="GO" id="GO:0071111">
    <property type="term" value="F:cyclic-guanylate-specific phosphodiesterase activity"/>
    <property type="evidence" value="ECO:0007669"/>
    <property type="project" value="InterPro"/>
</dbReference>
<dbReference type="HOGENOM" id="CLU_000445_109_2_6"/>
<dbReference type="Pfam" id="PF00563">
    <property type="entry name" value="EAL"/>
    <property type="match status" value="1"/>
</dbReference>
<feature type="domain" description="EAL" evidence="1">
    <location>
        <begin position="402"/>
        <end position="635"/>
    </location>
</feature>
<gene>
    <name evidence="3" type="ORF">HRUBRA_01447</name>
</gene>
<dbReference type="InterPro" id="IPR035919">
    <property type="entry name" value="EAL_sf"/>
</dbReference>
<dbReference type="InterPro" id="IPR029787">
    <property type="entry name" value="Nucleotide_cyclase"/>
</dbReference>
<dbReference type="InterPro" id="IPR050706">
    <property type="entry name" value="Cyclic-di-GMP_PDE-like"/>
</dbReference>
<dbReference type="PANTHER" id="PTHR33121:SF79">
    <property type="entry name" value="CYCLIC DI-GMP PHOSPHODIESTERASE PDED-RELATED"/>
    <property type="match status" value="1"/>
</dbReference>
<dbReference type="InterPro" id="IPR043128">
    <property type="entry name" value="Rev_trsase/Diguanyl_cyclase"/>
</dbReference>
<dbReference type="Gene3D" id="3.30.110.200">
    <property type="match status" value="1"/>
</dbReference>
<dbReference type="SMART" id="SM00052">
    <property type="entry name" value="EAL"/>
    <property type="match status" value="1"/>
</dbReference>
<evidence type="ECO:0008006" key="5">
    <source>
        <dbReference type="Google" id="ProtNLM"/>
    </source>
</evidence>
<dbReference type="PROSITE" id="PS50885">
    <property type="entry name" value="HAMP"/>
    <property type="match status" value="1"/>
</dbReference>
<dbReference type="eggNOG" id="COG5001">
    <property type="taxonomic scope" value="Bacteria"/>
</dbReference>
<dbReference type="InterPro" id="IPR032244">
    <property type="entry name" value="LapD_MoxY_N"/>
</dbReference>
<dbReference type="Gene3D" id="3.20.20.450">
    <property type="entry name" value="EAL domain"/>
    <property type="match status" value="1"/>
</dbReference>
<dbReference type="InterPro" id="IPR042461">
    <property type="entry name" value="LapD_MoxY_peri_C"/>
</dbReference>
<evidence type="ECO:0000313" key="4">
    <source>
        <dbReference type="Proteomes" id="UP000029640"/>
    </source>
</evidence>
<reference evidence="3 4" key="1">
    <citation type="journal article" date="2014" name="Genome Announc.">
        <title>Genome Sequence of Gammaproteobacterial Pseudohaliea rubra Type Strain DSM 19751, Isolated from Coastal Seawater of the Mediterranean Sea.</title>
        <authorList>
            <person name="Spring S."/>
            <person name="Fiebig A."/>
            <person name="Riedel T."/>
            <person name="Goker M."/>
            <person name="Klenk H.P."/>
        </authorList>
    </citation>
    <scope>NUCLEOTIDE SEQUENCE [LARGE SCALE GENOMIC DNA]</scope>
    <source>
        <strain evidence="3 4">DSM 19751</strain>
    </source>
</reference>
<dbReference type="Pfam" id="PF16448">
    <property type="entry name" value="LapD_MoxY_N"/>
    <property type="match status" value="1"/>
</dbReference>
<dbReference type="GO" id="GO:0007165">
    <property type="term" value="P:signal transduction"/>
    <property type="evidence" value="ECO:0007669"/>
    <property type="project" value="InterPro"/>
</dbReference>
<accession>A0A095VR50</accession>
<dbReference type="SUPFAM" id="SSF55073">
    <property type="entry name" value="Nucleotide cyclase"/>
    <property type="match status" value="1"/>
</dbReference>
<dbReference type="SMART" id="SM00267">
    <property type="entry name" value="GGDEF"/>
    <property type="match status" value="1"/>
</dbReference>
<dbReference type="Gene3D" id="3.30.70.270">
    <property type="match status" value="1"/>
</dbReference>
<organism evidence="3 4">
    <name type="scientific">Pseudohaliea rubra DSM 19751</name>
    <dbReference type="NCBI Taxonomy" id="1265313"/>
    <lineage>
        <taxon>Bacteria</taxon>
        <taxon>Pseudomonadati</taxon>
        <taxon>Pseudomonadota</taxon>
        <taxon>Gammaproteobacteria</taxon>
        <taxon>Cellvibrionales</taxon>
        <taxon>Halieaceae</taxon>
        <taxon>Pseudohaliea</taxon>
    </lineage>
</organism>
<dbReference type="RefSeq" id="WP_035514856.1">
    <property type="nucleotide sequence ID" value="NZ_KN234751.1"/>
</dbReference>
<dbReference type="STRING" id="1265313.HRUBRA_01447"/>
<dbReference type="PROSITE" id="PS50883">
    <property type="entry name" value="EAL"/>
    <property type="match status" value="1"/>
</dbReference>
<evidence type="ECO:0000259" key="1">
    <source>
        <dbReference type="PROSITE" id="PS50883"/>
    </source>
</evidence>
<proteinExistence type="predicted"/>
<dbReference type="InterPro" id="IPR003660">
    <property type="entry name" value="HAMP_dom"/>
</dbReference>
<keyword evidence="4" id="KW-1185">Reference proteome</keyword>
<dbReference type="PANTHER" id="PTHR33121">
    <property type="entry name" value="CYCLIC DI-GMP PHOSPHODIESTERASE PDEF"/>
    <property type="match status" value="1"/>
</dbReference>
<dbReference type="InterPro" id="IPR001633">
    <property type="entry name" value="EAL_dom"/>
</dbReference>
<dbReference type="AlphaFoldDB" id="A0A095VR50"/>
<dbReference type="EMBL" id="AUVB01000042">
    <property type="protein sequence ID" value="KGE03942.1"/>
    <property type="molecule type" value="Genomic_DNA"/>
</dbReference>
<feature type="domain" description="HAMP" evidence="2">
    <location>
        <begin position="170"/>
        <end position="221"/>
    </location>
</feature>
<evidence type="ECO:0000259" key="2">
    <source>
        <dbReference type="PROSITE" id="PS50885"/>
    </source>
</evidence>
<sequence length="635" mass="68325">MSLYKQLWLAIVFLLTLVFCVSVALSSVSAKRYLEQQLAIKNSDNATALAISLTQQDADPVLMELTLAAQFDTGFYELIRLTGPDGAVILERRDGSDGAGAPAWFTKLLPIAAPPGVATVQRGWSQAGTLEVRSHARFAYDELWQTTWNQALAFFLTALATGAVGSLLLRRLLAPLAGVVGQASAIGERRFVTLKEPHTREFRELVAAMNRLSARVRAMLASEGERLEQLQRATTADPVTGILDRSAFNTQLAGTLASDDAGATGSFCIGRLTELTRYNQAYGRQVLDAVLASAGRNLNTLCRDRDWSCGRLNGSDIALLAPGAEDPQAVGAQLQDVLTAAFTTHDVQLPEIPVSCGEYQPGDRPGDLLTAVDAALQGAERGGSGEIVLAQRGTTTPVREQLERWRTTLAAAFAGEGFALVTFPVLEHGGAVLHREALVRLREGAELRPAAQFLPWINRLQLAGELDRRVVDLALRLAAENGERLAVNLSSAALADDDFPGWLDRRAAAANTAGQLAIEVAENAAYHHMPSFRRLCAVAHRHGMQTGMDRVGRRLADLGQLHDVGIDYVKLDAVFVRDIDSDDTNQNLLRTLSTLVHAVGVTVIAEGVENRAQWRALEALGVDAVGGPGVRLTAD</sequence>
<comment type="caution">
    <text evidence="3">The sequence shown here is derived from an EMBL/GenBank/DDBJ whole genome shotgun (WGS) entry which is preliminary data.</text>
</comment>
<name>A0A095VR50_9GAMM</name>
<dbReference type="OrthoDB" id="5894408at2"/>
<dbReference type="Proteomes" id="UP000029640">
    <property type="component" value="Unassembled WGS sequence"/>
</dbReference>